<proteinExistence type="predicted"/>
<gene>
    <name evidence="1" type="ORF">G7Y31_06820</name>
</gene>
<name>A0A7T0PB24_9CORY</name>
<sequence length="59" mass="6779">MCGVGGWEQLNIDDRWQVARRFDDAVAEFADDWFDVVPQSVQDHIMGLYDVMDAECAKL</sequence>
<dbReference type="AlphaFoldDB" id="A0A7T0PB24"/>
<evidence type="ECO:0000313" key="1">
    <source>
        <dbReference type="EMBL" id="QPK78297.1"/>
    </source>
</evidence>
<dbReference type="KEGG" id="cliz:G7Y31_06820"/>
<keyword evidence="2" id="KW-1185">Reference proteome</keyword>
<evidence type="ECO:0000313" key="2">
    <source>
        <dbReference type="Proteomes" id="UP000594681"/>
    </source>
</evidence>
<protein>
    <submittedName>
        <fullName evidence="1">Uncharacterized protein</fullName>
    </submittedName>
</protein>
<accession>A0A7T0PB24</accession>
<organism evidence="1 2">
    <name type="scientific">Corynebacterium lizhenjunii</name>
    <dbReference type="NCBI Taxonomy" id="2709394"/>
    <lineage>
        <taxon>Bacteria</taxon>
        <taxon>Bacillati</taxon>
        <taxon>Actinomycetota</taxon>
        <taxon>Actinomycetes</taxon>
        <taxon>Mycobacteriales</taxon>
        <taxon>Corynebacteriaceae</taxon>
        <taxon>Corynebacterium</taxon>
    </lineage>
</organism>
<dbReference type="Proteomes" id="UP000594681">
    <property type="component" value="Chromosome"/>
</dbReference>
<dbReference type="RefSeq" id="WP_165006428.1">
    <property type="nucleotide sequence ID" value="NZ_CP064954.1"/>
</dbReference>
<reference evidence="1 2" key="1">
    <citation type="submission" date="2020-11" db="EMBL/GenBank/DDBJ databases">
        <title>Corynebacterium sp. ZJ-599.</title>
        <authorList>
            <person name="Zhou J."/>
        </authorList>
    </citation>
    <scope>NUCLEOTIDE SEQUENCE [LARGE SCALE GENOMIC DNA]</scope>
    <source>
        <strain evidence="1 2">ZJ-599</strain>
    </source>
</reference>
<dbReference type="EMBL" id="CP064954">
    <property type="protein sequence ID" value="QPK78297.1"/>
    <property type="molecule type" value="Genomic_DNA"/>
</dbReference>